<accession>A0A286UE69</accession>
<name>A0A286UE69_9AGAM</name>
<feature type="region of interest" description="Disordered" evidence="1">
    <location>
        <begin position="421"/>
        <end position="456"/>
    </location>
</feature>
<protein>
    <submittedName>
        <fullName evidence="2">Nuclear localization</fullName>
    </submittedName>
</protein>
<dbReference type="Proteomes" id="UP000217199">
    <property type="component" value="Unassembled WGS sequence"/>
</dbReference>
<sequence>MNGFAYTMKKSGNKIIIRPRRTQQPEPVSEPEPEPSEPTTEQDVEANDDNEQVEDAPPDSDAPEGSVKDVDNTSAIESDDGNVTPSTRGRGRPRGRPRGSGTGRPRGRPRGSGRGRGRPKTTGRGPLTLRLPRRGSASDGEDAGDGEDSRGTPAEDEPAPSGKTVRIGGETYVIEGDAYKTDDDPKGDTKIDQNGVLLGGRQFKAQTFVLPDRHPERRYMLAIDAARTSGFRDSLYYFRRNPLALKLIASQPEKDFLIEIGKLGGHLRTRSVTLVTARSAFKLHGSKTLIDGKIGIDDYFEEKAIAEAAEKGLKPGDPASELIEQAQAATAEASAAALAKSGGGSKGERSGLGIYRTGGPTTVFGGSGLGPYSDGPLHVAKKAMLTREGVSEENWMLVMAQRTRETNSEWTRGRAEAIRGLTSDYGDSSTDGRAEGEDATVSRNKRQRRSDVGTGYGVYEPHTTIIHYERSTQPTSARWEVVPDSTGARRVLGGSKAGNGAWGLAWVDTVMEYPNRKDEDEQEIARRNLLQSIIGLS</sequence>
<dbReference type="InterPro" id="IPR013933">
    <property type="entry name" value="CRC_Rsc7/Swp82"/>
</dbReference>
<feature type="compositionally biased region" description="Acidic residues" evidence="1">
    <location>
        <begin position="29"/>
        <end position="62"/>
    </location>
</feature>
<gene>
    <name evidence="2" type="ORF">PNOK_0637700</name>
</gene>
<dbReference type="FunCoup" id="A0A286UE69">
    <property type="interactions" value="152"/>
</dbReference>
<dbReference type="STRING" id="2282107.A0A286UE69"/>
<reference evidence="2 3" key="1">
    <citation type="journal article" date="2017" name="Mol. Ecol.">
        <title>Comparative and population genomic landscape of Phellinus noxius: A hypervariable fungus causing root rot in trees.</title>
        <authorList>
            <person name="Chung C.L."/>
            <person name="Lee T.J."/>
            <person name="Akiba M."/>
            <person name="Lee H.H."/>
            <person name="Kuo T.H."/>
            <person name="Liu D."/>
            <person name="Ke H.M."/>
            <person name="Yokoi T."/>
            <person name="Roa M.B."/>
            <person name="Lu M.J."/>
            <person name="Chang Y.Y."/>
            <person name="Ann P.J."/>
            <person name="Tsai J.N."/>
            <person name="Chen C.Y."/>
            <person name="Tzean S.S."/>
            <person name="Ota Y."/>
            <person name="Hattori T."/>
            <person name="Sahashi N."/>
            <person name="Liou R.F."/>
            <person name="Kikuchi T."/>
            <person name="Tsai I.J."/>
        </authorList>
    </citation>
    <scope>NUCLEOTIDE SEQUENCE [LARGE SCALE GENOMIC DNA]</scope>
    <source>
        <strain evidence="2 3">FFPRI411160</strain>
    </source>
</reference>
<proteinExistence type="predicted"/>
<dbReference type="InParanoid" id="A0A286UE69"/>
<feature type="compositionally biased region" description="Low complexity" evidence="1">
    <location>
        <begin position="122"/>
        <end position="138"/>
    </location>
</feature>
<evidence type="ECO:0000256" key="1">
    <source>
        <dbReference type="SAM" id="MobiDB-lite"/>
    </source>
</evidence>
<evidence type="ECO:0000313" key="2">
    <source>
        <dbReference type="EMBL" id="PAV17891.1"/>
    </source>
</evidence>
<comment type="caution">
    <text evidence="2">The sequence shown here is derived from an EMBL/GenBank/DDBJ whole genome shotgun (WGS) entry which is preliminary data.</text>
</comment>
<dbReference type="OrthoDB" id="5598844at2759"/>
<dbReference type="Pfam" id="PF08624">
    <property type="entry name" value="CRC_subunit"/>
    <property type="match status" value="1"/>
</dbReference>
<feature type="compositionally biased region" description="Basic residues" evidence="1">
    <location>
        <begin position="105"/>
        <end position="121"/>
    </location>
</feature>
<dbReference type="EMBL" id="NBII01000006">
    <property type="protein sequence ID" value="PAV17891.1"/>
    <property type="molecule type" value="Genomic_DNA"/>
</dbReference>
<feature type="region of interest" description="Disordered" evidence="1">
    <location>
        <begin position="1"/>
        <end position="167"/>
    </location>
</feature>
<organism evidence="2 3">
    <name type="scientific">Pyrrhoderma noxium</name>
    <dbReference type="NCBI Taxonomy" id="2282107"/>
    <lineage>
        <taxon>Eukaryota</taxon>
        <taxon>Fungi</taxon>
        <taxon>Dikarya</taxon>
        <taxon>Basidiomycota</taxon>
        <taxon>Agaricomycotina</taxon>
        <taxon>Agaricomycetes</taxon>
        <taxon>Hymenochaetales</taxon>
        <taxon>Hymenochaetaceae</taxon>
        <taxon>Pyrrhoderma</taxon>
    </lineage>
</organism>
<dbReference type="AlphaFoldDB" id="A0A286UE69"/>
<keyword evidence="3" id="KW-1185">Reference proteome</keyword>
<evidence type="ECO:0000313" key="3">
    <source>
        <dbReference type="Proteomes" id="UP000217199"/>
    </source>
</evidence>